<protein>
    <submittedName>
        <fullName evidence="1">Uncharacterized protein</fullName>
    </submittedName>
</protein>
<dbReference type="EMBL" id="KI392852">
    <property type="protein sequence ID" value="ERN10349.1"/>
    <property type="molecule type" value="Genomic_DNA"/>
</dbReference>
<sequence length="128" mass="14892">MTINDSSEIWSEFFLDTWLGYFPEGHTKENTNISINIQFKEEAYMKGRPESIGRTRVGEEPLWLHDCAIYTSFDELQTIDDLGRIMSNRFRDTRVQVLPRRHNAAASESYLGGIRGHYARSSAPYKRK</sequence>
<name>W1PR95_AMBTC</name>
<dbReference type="AlphaFoldDB" id="W1PR95"/>
<dbReference type="Gramene" id="ERN10349">
    <property type="protein sequence ID" value="ERN10349"/>
    <property type="gene ID" value="AMTR_s00026p00069480"/>
</dbReference>
<reference evidence="2" key="1">
    <citation type="journal article" date="2013" name="Science">
        <title>The Amborella genome and the evolution of flowering plants.</title>
        <authorList>
            <consortium name="Amborella Genome Project"/>
        </authorList>
    </citation>
    <scope>NUCLEOTIDE SEQUENCE [LARGE SCALE GENOMIC DNA]</scope>
</reference>
<proteinExistence type="predicted"/>
<dbReference type="Proteomes" id="UP000017836">
    <property type="component" value="Unassembled WGS sequence"/>
</dbReference>
<organism evidence="1 2">
    <name type="scientific">Amborella trichopoda</name>
    <dbReference type="NCBI Taxonomy" id="13333"/>
    <lineage>
        <taxon>Eukaryota</taxon>
        <taxon>Viridiplantae</taxon>
        <taxon>Streptophyta</taxon>
        <taxon>Embryophyta</taxon>
        <taxon>Tracheophyta</taxon>
        <taxon>Spermatophyta</taxon>
        <taxon>Magnoliopsida</taxon>
        <taxon>Amborellales</taxon>
        <taxon>Amborellaceae</taxon>
        <taxon>Amborella</taxon>
    </lineage>
</organism>
<gene>
    <name evidence="1" type="ORF">AMTR_s00026p00069480</name>
</gene>
<dbReference type="HOGENOM" id="CLU_1962523_0_0_1"/>
<keyword evidence="2" id="KW-1185">Reference proteome</keyword>
<evidence type="ECO:0000313" key="1">
    <source>
        <dbReference type="EMBL" id="ERN10349.1"/>
    </source>
</evidence>
<evidence type="ECO:0000313" key="2">
    <source>
        <dbReference type="Proteomes" id="UP000017836"/>
    </source>
</evidence>
<accession>W1PR95</accession>